<comment type="function">
    <text evidence="13">CRISPR (clustered regularly interspaced short palindromic repeat) is an adaptive immune system that provides protection against mobile genetic elements (viruses, transposable elements and conjugative plasmids). CRISPR clusters contain sequences complementary to antecedent mobile elements and target invading nucleic acids. CRISPR clusters are transcribed and processed into CRISPR RNA (crRNA).</text>
</comment>
<evidence type="ECO:0000256" key="8">
    <source>
        <dbReference type="ARBA" id="ARBA00022839"/>
    </source>
</evidence>
<dbReference type="KEGG" id="eps:L0Y14_09995"/>
<keyword evidence="9 13" id="KW-0408">Iron</keyword>
<dbReference type="EC" id="3.1.12.1" evidence="3 13"/>
<dbReference type="PANTHER" id="PTHR36531:SF6">
    <property type="entry name" value="DNA REPLICATION ATP-DEPENDENT HELICASE_NUCLEASE DNA2"/>
    <property type="match status" value="1"/>
</dbReference>
<keyword evidence="10 13" id="KW-0411">Iron-sulfur</keyword>
<evidence type="ECO:0000256" key="13">
    <source>
        <dbReference type="RuleBase" id="RU365022"/>
    </source>
</evidence>
<evidence type="ECO:0000313" key="16">
    <source>
        <dbReference type="Proteomes" id="UP001056649"/>
    </source>
</evidence>
<dbReference type="GO" id="GO:0046872">
    <property type="term" value="F:metal ion binding"/>
    <property type="evidence" value="ECO:0007669"/>
    <property type="project" value="UniProtKB-KW"/>
</dbReference>
<evidence type="ECO:0000256" key="5">
    <source>
        <dbReference type="ARBA" id="ARBA00022722"/>
    </source>
</evidence>
<keyword evidence="7 13" id="KW-0378">Hydrolase</keyword>
<evidence type="ECO:0000256" key="6">
    <source>
        <dbReference type="ARBA" id="ARBA00022723"/>
    </source>
</evidence>
<gene>
    <name evidence="15" type="primary">cas4</name>
    <name evidence="15" type="ORF">L0Y14_09995</name>
</gene>
<dbReference type="RefSeq" id="WP_006475673.1">
    <property type="nucleotide sequence ID" value="NZ_CP090569.1"/>
</dbReference>
<dbReference type="NCBIfam" id="TIGR00372">
    <property type="entry name" value="cas4"/>
    <property type="match status" value="1"/>
</dbReference>
<organism evidence="15 16">
    <name type="scientific">Candidatus Endoriftia persephonae</name>
    <dbReference type="NCBI Taxonomy" id="393765"/>
    <lineage>
        <taxon>Bacteria</taxon>
        <taxon>Pseudomonadati</taxon>
        <taxon>Pseudomonadota</taxon>
        <taxon>Gammaproteobacteria</taxon>
        <taxon>Chromatiales</taxon>
        <taxon>Sedimenticolaceae</taxon>
        <taxon>Candidatus Endoriftia</taxon>
    </lineage>
</organism>
<sequence>MRDTDIDLLPLSALQHLAYCPRQCALIHLEQSWQENRFTAEGQILHQRANSGEAESRGDLHIARSLRLHSRQLGLSGIADVVEFHQAEEGARLAGRKGYWRPCPVEYKRGRRKRDDWDRIQLCAQALCLEEMFDTPVSEGAMFYGKARRRERVPIDAPLREQTAALAEQLHTLWSARKTPPPEPGPKCDHCSLVELCMPRHGSASVYLQRMLDLP</sequence>
<dbReference type="GO" id="GO:0051607">
    <property type="term" value="P:defense response to virus"/>
    <property type="evidence" value="ECO:0007669"/>
    <property type="project" value="UniProtKB-KW"/>
</dbReference>
<protein>
    <recommendedName>
        <fullName evidence="4 13">CRISPR-associated exonuclease Cas4</fullName>
        <ecNumber evidence="3 13">3.1.12.1</ecNumber>
    </recommendedName>
</protein>
<dbReference type="Proteomes" id="UP001056649">
    <property type="component" value="Chromosome"/>
</dbReference>
<dbReference type="InterPro" id="IPR013343">
    <property type="entry name" value="CRISPR-assoc_prot_Cas4"/>
</dbReference>
<evidence type="ECO:0000256" key="9">
    <source>
        <dbReference type="ARBA" id="ARBA00023004"/>
    </source>
</evidence>
<dbReference type="Gene3D" id="3.90.320.10">
    <property type="match status" value="1"/>
</dbReference>
<comment type="cofactor">
    <cofactor evidence="13">
        <name>iron-sulfur cluster</name>
        <dbReference type="ChEBI" id="CHEBI:30408"/>
    </cofactor>
</comment>
<evidence type="ECO:0000256" key="7">
    <source>
        <dbReference type="ARBA" id="ARBA00022801"/>
    </source>
</evidence>
<dbReference type="InterPro" id="IPR051827">
    <property type="entry name" value="Cas4_exonuclease"/>
</dbReference>
<dbReference type="GO" id="GO:0004527">
    <property type="term" value="F:exonuclease activity"/>
    <property type="evidence" value="ECO:0007669"/>
    <property type="project" value="UniProtKB-KW"/>
</dbReference>
<evidence type="ECO:0000313" key="15">
    <source>
        <dbReference type="EMBL" id="USF86472.1"/>
    </source>
</evidence>
<proteinExistence type="inferred from homology"/>
<evidence type="ECO:0000256" key="1">
    <source>
        <dbReference type="ARBA" id="ARBA00001966"/>
    </source>
</evidence>
<evidence type="ECO:0000256" key="12">
    <source>
        <dbReference type="ARBA" id="ARBA00023211"/>
    </source>
</evidence>
<evidence type="ECO:0000256" key="3">
    <source>
        <dbReference type="ARBA" id="ARBA00012768"/>
    </source>
</evidence>
<accession>A0A9J6ZUX2</accession>
<feature type="domain" description="DUF83" evidence="14">
    <location>
        <begin position="12"/>
        <end position="198"/>
    </location>
</feature>
<evidence type="ECO:0000256" key="11">
    <source>
        <dbReference type="ARBA" id="ARBA00023118"/>
    </source>
</evidence>
<comment type="cofactor">
    <cofactor evidence="13">
        <name>Mg(2+)</name>
        <dbReference type="ChEBI" id="CHEBI:18420"/>
    </cofactor>
    <cofactor evidence="13">
        <name>Mn(2+)</name>
        <dbReference type="ChEBI" id="CHEBI:29035"/>
    </cofactor>
    <text evidence="13">Mg(2+) or Mn(2+) required for ssDNA cleavage activity.</text>
</comment>
<reference evidence="15" key="1">
    <citation type="journal article" date="2022" name="Mol. Ecol. Resour.">
        <title>The complete and closed genome of the facultative generalist Candidatus Endoriftia persephone from deep-sea hydrothermal vents.</title>
        <authorList>
            <person name="de Oliveira A.L."/>
            <person name="Srivastava A."/>
            <person name="Espada-Hinojosa S."/>
            <person name="Bright M."/>
        </authorList>
    </citation>
    <scope>NUCLEOTIDE SEQUENCE</scope>
    <source>
        <strain evidence="15">Tica-EPR-9o50.N</strain>
    </source>
</reference>
<comment type="similarity">
    <text evidence="2 13">Belongs to the CRISPR-associated exonuclease Cas4 family.</text>
</comment>
<dbReference type="InterPro" id="IPR022765">
    <property type="entry name" value="Dna2/Cas4_DUF83"/>
</dbReference>
<comment type="cofactor">
    <cofactor evidence="1">
        <name>[4Fe-4S] cluster</name>
        <dbReference type="ChEBI" id="CHEBI:49883"/>
    </cofactor>
</comment>
<dbReference type="AlphaFoldDB" id="A0A9J6ZUX2"/>
<keyword evidence="16" id="KW-1185">Reference proteome</keyword>
<keyword evidence="12 13" id="KW-0464">Manganese</keyword>
<evidence type="ECO:0000259" key="14">
    <source>
        <dbReference type="Pfam" id="PF01930"/>
    </source>
</evidence>
<name>A0A9J6ZUX2_9GAMM</name>
<evidence type="ECO:0000256" key="10">
    <source>
        <dbReference type="ARBA" id="ARBA00023014"/>
    </source>
</evidence>
<keyword evidence="11 13" id="KW-0051">Antiviral defense</keyword>
<keyword evidence="8 13" id="KW-0269">Exonuclease</keyword>
<keyword evidence="5 13" id="KW-0540">Nuclease</keyword>
<dbReference type="InterPro" id="IPR011604">
    <property type="entry name" value="PDDEXK-like_dom_sf"/>
</dbReference>
<dbReference type="Pfam" id="PF01930">
    <property type="entry name" value="Cas_Cas4"/>
    <property type="match status" value="1"/>
</dbReference>
<dbReference type="EMBL" id="CP090569">
    <property type="protein sequence ID" value="USF86472.1"/>
    <property type="molecule type" value="Genomic_DNA"/>
</dbReference>
<dbReference type="PANTHER" id="PTHR36531">
    <property type="entry name" value="CRISPR-ASSOCIATED EXONUCLEASE CAS4"/>
    <property type="match status" value="1"/>
</dbReference>
<evidence type="ECO:0000256" key="2">
    <source>
        <dbReference type="ARBA" id="ARBA00009189"/>
    </source>
</evidence>
<keyword evidence="6 13" id="KW-0479">Metal-binding</keyword>
<evidence type="ECO:0000256" key="4">
    <source>
        <dbReference type="ARBA" id="ARBA00020049"/>
    </source>
</evidence>
<dbReference type="GO" id="GO:0051536">
    <property type="term" value="F:iron-sulfur cluster binding"/>
    <property type="evidence" value="ECO:0007669"/>
    <property type="project" value="UniProtKB-KW"/>
</dbReference>